<organism evidence="2 3">
    <name type="scientific">Cronartium quercuum f. sp. fusiforme G11</name>
    <dbReference type="NCBI Taxonomy" id="708437"/>
    <lineage>
        <taxon>Eukaryota</taxon>
        <taxon>Fungi</taxon>
        <taxon>Dikarya</taxon>
        <taxon>Basidiomycota</taxon>
        <taxon>Pucciniomycotina</taxon>
        <taxon>Pucciniomycetes</taxon>
        <taxon>Pucciniales</taxon>
        <taxon>Coleosporiaceae</taxon>
        <taxon>Cronartium</taxon>
    </lineage>
</organism>
<reference evidence="2" key="1">
    <citation type="submission" date="2013-11" db="EMBL/GenBank/DDBJ databases">
        <title>Genome sequence of the fusiform rust pathogen reveals effectors for host alternation and coevolution with pine.</title>
        <authorList>
            <consortium name="DOE Joint Genome Institute"/>
            <person name="Smith K."/>
            <person name="Pendleton A."/>
            <person name="Kubisiak T."/>
            <person name="Anderson C."/>
            <person name="Salamov A."/>
            <person name="Aerts A."/>
            <person name="Riley R."/>
            <person name="Clum A."/>
            <person name="Lindquist E."/>
            <person name="Ence D."/>
            <person name="Campbell M."/>
            <person name="Kronenberg Z."/>
            <person name="Feau N."/>
            <person name="Dhillon B."/>
            <person name="Hamelin R."/>
            <person name="Burleigh J."/>
            <person name="Smith J."/>
            <person name="Yandell M."/>
            <person name="Nelson C."/>
            <person name="Grigoriev I."/>
            <person name="Davis J."/>
        </authorList>
    </citation>
    <scope>NUCLEOTIDE SEQUENCE</scope>
    <source>
        <strain evidence="2">G11</strain>
    </source>
</reference>
<keyword evidence="1" id="KW-0472">Membrane</keyword>
<comment type="caution">
    <text evidence="2">The sequence shown here is derived from an EMBL/GenBank/DDBJ whole genome shotgun (WGS) entry which is preliminary data.</text>
</comment>
<evidence type="ECO:0000256" key="1">
    <source>
        <dbReference type="SAM" id="Phobius"/>
    </source>
</evidence>
<dbReference type="Pfam" id="PF06966">
    <property type="entry name" value="DUF1295"/>
    <property type="match status" value="1"/>
</dbReference>
<feature type="transmembrane region" description="Helical" evidence="1">
    <location>
        <begin position="62"/>
        <end position="80"/>
    </location>
</feature>
<dbReference type="GO" id="GO:0016020">
    <property type="term" value="C:membrane"/>
    <property type="evidence" value="ECO:0007669"/>
    <property type="project" value="TreeGrafter"/>
</dbReference>
<dbReference type="PANTHER" id="PTHR32251">
    <property type="entry name" value="3-OXO-5-ALPHA-STEROID 4-DEHYDROGENASE"/>
    <property type="match status" value="1"/>
</dbReference>
<feature type="transmembrane region" description="Helical" evidence="1">
    <location>
        <begin position="311"/>
        <end position="333"/>
    </location>
</feature>
<proteinExistence type="predicted"/>
<keyword evidence="3" id="KW-1185">Reference proteome</keyword>
<protein>
    <recommendedName>
        <fullName evidence="4">Steroid 5-alpha reductase C-terminal domain-containing protein</fullName>
    </recommendedName>
</protein>
<evidence type="ECO:0008006" key="4">
    <source>
        <dbReference type="Google" id="ProtNLM"/>
    </source>
</evidence>
<dbReference type="EMBL" id="MU167257">
    <property type="protein sequence ID" value="KAG0146686.1"/>
    <property type="molecule type" value="Genomic_DNA"/>
</dbReference>
<dbReference type="InterPro" id="IPR010721">
    <property type="entry name" value="UstE-like"/>
</dbReference>
<dbReference type="PANTHER" id="PTHR32251:SF23">
    <property type="entry name" value="3-OXO-5-ALPHA-STEROID 4-DEHYDROGENASE (DUF1295)"/>
    <property type="match status" value="1"/>
</dbReference>
<keyword evidence="1" id="KW-1133">Transmembrane helix</keyword>
<evidence type="ECO:0000313" key="3">
    <source>
        <dbReference type="Proteomes" id="UP000886653"/>
    </source>
</evidence>
<accession>A0A9P6NNF9</accession>
<evidence type="ECO:0000313" key="2">
    <source>
        <dbReference type="EMBL" id="KAG0146686.1"/>
    </source>
</evidence>
<gene>
    <name evidence="2" type="ORF">CROQUDRAFT_657037</name>
</gene>
<dbReference type="OrthoDB" id="201504at2759"/>
<dbReference type="Proteomes" id="UP000886653">
    <property type="component" value="Unassembled WGS sequence"/>
</dbReference>
<keyword evidence="1" id="KW-0812">Transmembrane</keyword>
<feature type="transmembrane region" description="Helical" evidence="1">
    <location>
        <begin position="162"/>
        <end position="181"/>
    </location>
</feature>
<dbReference type="Gene3D" id="1.20.120.1630">
    <property type="match status" value="1"/>
</dbReference>
<dbReference type="AlphaFoldDB" id="A0A9P6NNF9"/>
<name>A0A9P6NNF9_9BASI</name>
<feature type="transmembrane region" description="Helical" evidence="1">
    <location>
        <begin position="201"/>
        <end position="222"/>
    </location>
</feature>
<sequence length="392" mass="45209">MVLDHLHLHPATQSSSHLIPCLSSYFSTTLRHPPQLHLLSYLFDSDSLLYNLKLWYLNSEPLASATTLCLALSVLCWFVSELTGNVSQVDRLWTFLPVFYSFHFFNLASKSDIRMTLVLICQIAWSLRLTTNSIRRGFFDFSKEDYRWEVLRKRIPGWQMKLINLTFIAFIQNLLLLATSLPQYLLYTTQFHVTKYPTHPLNVLDGLITLVFFSILALEMVADNQQQNFQTTKHVSSTVSESHHSPVALKRGFLTSGLFKHSRHPNFACEQLTWYIIYAFTLSATIPGELFGELCACSSIRVAMGELVPYVLNYSIISPIAMSTLFYASTLFTESISASKYPAYVDYQKTTDMFWPPLTLLRRAVLRVWWSERKRTMIMEKVFGQDVDPKMI</sequence>